<evidence type="ECO:0000256" key="1">
    <source>
        <dbReference type="SAM" id="Phobius"/>
    </source>
</evidence>
<evidence type="ECO:0000313" key="2">
    <source>
        <dbReference type="EMBL" id="MDN3569931.1"/>
    </source>
</evidence>
<comment type="caution">
    <text evidence="2">The sequence shown here is derived from an EMBL/GenBank/DDBJ whole genome shotgun (WGS) entry which is preliminary data.</text>
</comment>
<feature type="transmembrane region" description="Helical" evidence="1">
    <location>
        <begin position="79"/>
        <end position="100"/>
    </location>
</feature>
<feature type="transmembrane region" description="Helical" evidence="1">
    <location>
        <begin position="45"/>
        <end position="67"/>
    </location>
</feature>
<dbReference type="Pfam" id="PF07332">
    <property type="entry name" value="Phage_holin_3_6"/>
    <property type="match status" value="1"/>
</dbReference>
<dbReference type="Proteomes" id="UP001244297">
    <property type="component" value="Unassembled WGS sequence"/>
</dbReference>
<reference evidence="3" key="1">
    <citation type="journal article" date="2019" name="Int. J. Syst. Evol. Microbiol.">
        <title>The Global Catalogue of Microorganisms (GCM) 10K type strain sequencing project: providing services to taxonomists for standard genome sequencing and annotation.</title>
        <authorList>
            <consortium name="The Broad Institute Genomics Platform"/>
            <consortium name="The Broad Institute Genome Sequencing Center for Infectious Disease"/>
            <person name="Wu L."/>
            <person name="Ma J."/>
        </authorList>
    </citation>
    <scope>NUCLEOTIDE SEQUENCE [LARGE SCALE GENOMIC DNA]</scope>
    <source>
        <strain evidence="3">CECT 7806</strain>
    </source>
</reference>
<proteinExistence type="predicted"/>
<gene>
    <name evidence="2" type="ORF">QWZ18_04725</name>
</gene>
<dbReference type="InterPro" id="IPR009937">
    <property type="entry name" value="Phage_holin_3_6"/>
</dbReference>
<keyword evidence="3" id="KW-1185">Reference proteome</keyword>
<keyword evidence="1" id="KW-0812">Transmembrane</keyword>
<organism evidence="2 3">
    <name type="scientific">Methylobacterium longum</name>
    <dbReference type="NCBI Taxonomy" id="767694"/>
    <lineage>
        <taxon>Bacteria</taxon>
        <taxon>Pseudomonadati</taxon>
        <taxon>Pseudomonadota</taxon>
        <taxon>Alphaproteobacteria</taxon>
        <taxon>Hyphomicrobiales</taxon>
        <taxon>Methylobacteriaceae</taxon>
        <taxon>Methylobacterium</taxon>
    </lineage>
</organism>
<keyword evidence="1" id="KW-1133">Transmembrane helix</keyword>
<name>A0ABT8AJE3_9HYPH</name>
<protein>
    <submittedName>
        <fullName evidence="2">Phage holin family protein</fullName>
    </submittedName>
</protein>
<evidence type="ECO:0000313" key="3">
    <source>
        <dbReference type="Proteomes" id="UP001244297"/>
    </source>
</evidence>
<dbReference type="EMBL" id="JAUFPT010000011">
    <property type="protein sequence ID" value="MDN3569931.1"/>
    <property type="molecule type" value="Genomic_DNA"/>
</dbReference>
<sequence>MRHAPDGTLALLVAALRQGAAHVETLLTLARTEVDGNVRTLVSLVAIVGTIPILLIVTFFLGLDAVVKLLAVLLGSEAPAALIVATPFLIVALGLGWIGARRMALSNLEPWRTWREVKRDVRQVTGTVAKDGARTGA</sequence>
<dbReference type="RefSeq" id="WP_238292384.1">
    <property type="nucleotide sequence ID" value="NZ_BPQS01000054.1"/>
</dbReference>
<keyword evidence="1" id="KW-0472">Membrane</keyword>
<accession>A0ABT8AJE3</accession>